<name>A0AA47NYR9_MERPO</name>
<evidence type="ECO:0000313" key="6">
    <source>
        <dbReference type="EMBL" id="KAK0140857.1"/>
    </source>
</evidence>
<evidence type="ECO:0000313" key="7">
    <source>
        <dbReference type="Proteomes" id="UP001174136"/>
    </source>
</evidence>
<evidence type="ECO:0000256" key="4">
    <source>
        <dbReference type="SAM" id="MobiDB-lite"/>
    </source>
</evidence>
<comment type="caution">
    <text evidence="6">The sequence shown here is derived from an EMBL/GenBank/DDBJ whole genome shotgun (WGS) entry which is preliminary data.</text>
</comment>
<accession>A0AA47NYR9</accession>
<dbReference type="GO" id="GO:0008017">
    <property type="term" value="F:microtubule binding"/>
    <property type="evidence" value="ECO:0007669"/>
    <property type="project" value="InterPro"/>
</dbReference>
<dbReference type="GO" id="GO:0005730">
    <property type="term" value="C:nucleolus"/>
    <property type="evidence" value="ECO:0007669"/>
    <property type="project" value="TreeGrafter"/>
</dbReference>
<evidence type="ECO:0000256" key="3">
    <source>
        <dbReference type="ARBA" id="ARBA00023212"/>
    </source>
</evidence>
<comment type="subcellular location">
    <subcellularLocation>
        <location evidence="1">Cytoplasm</location>
        <location evidence="1">Cytoskeleton</location>
    </subcellularLocation>
</comment>
<dbReference type="AlphaFoldDB" id="A0AA47NYR9"/>
<keyword evidence="7" id="KW-1185">Reference proteome</keyword>
<feature type="region of interest" description="Disordered" evidence="4">
    <location>
        <begin position="35"/>
        <end position="116"/>
    </location>
</feature>
<dbReference type="EMBL" id="JAOPHQ010004004">
    <property type="protein sequence ID" value="KAK0140857.1"/>
    <property type="molecule type" value="Genomic_DNA"/>
</dbReference>
<dbReference type="Proteomes" id="UP001174136">
    <property type="component" value="Unassembled WGS sequence"/>
</dbReference>
<organism evidence="6 7">
    <name type="scientific">Merluccius polli</name>
    <name type="common">Benguela hake</name>
    <name type="synonym">Merluccius cadenati</name>
    <dbReference type="NCBI Taxonomy" id="89951"/>
    <lineage>
        <taxon>Eukaryota</taxon>
        <taxon>Metazoa</taxon>
        <taxon>Chordata</taxon>
        <taxon>Craniata</taxon>
        <taxon>Vertebrata</taxon>
        <taxon>Euteleostomi</taxon>
        <taxon>Actinopterygii</taxon>
        <taxon>Neopterygii</taxon>
        <taxon>Teleostei</taxon>
        <taxon>Neoteleostei</taxon>
        <taxon>Acanthomorphata</taxon>
        <taxon>Zeiogadaria</taxon>
        <taxon>Gadariae</taxon>
        <taxon>Gadiformes</taxon>
        <taxon>Gadoidei</taxon>
        <taxon>Merlucciidae</taxon>
        <taxon>Merluccius</taxon>
    </lineage>
</organism>
<feature type="compositionally biased region" description="Basic residues" evidence="4">
    <location>
        <begin position="57"/>
        <end position="78"/>
    </location>
</feature>
<dbReference type="InterPro" id="IPR028021">
    <property type="entry name" value="Katanin_C-terminal"/>
</dbReference>
<keyword evidence="2" id="KW-0963">Cytoplasm</keyword>
<dbReference type="InterPro" id="IPR042404">
    <property type="entry name" value="KATNBL1"/>
</dbReference>
<dbReference type="PANTHER" id="PTHR14682">
    <property type="entry name" value="KATNB1-LIKE PROTEIN 1"/>
    <property type="match status" value="1"/>
</dbReference>
<feature type="domain" description="Katanin p80 subunit C-terminal" evidence="5">
    <location>
        <begin position="157"/>
        <end position="279"/>
    </location>
</feature>
<sequence length="315" mass="35723">MESNPEDEQYVGAVSPQDEVQYNEKNSMQVIYDRGQGEEFSRKRCPAARPGNSGAGRVKRVVSCKRKTHHLAATRRKQQQQQQQAAASGRPYGAKGNKENEAAGRERDPRARTDGVDAHRETVHMDAWEFPLNVNQHRGGGTGSKHTDCFTLSELTRDHTSMVNVLFGRNLRLKVASTLWQRNVGELLMYFIRMEDTGVIVDFLPIITKSIDEDSAGFTIGCCVDLFPFVKKVLSSPYEEYVAVGLKWIHSVLRKWFEELRTSGLTGQTNKHLDKNFQVFNQLLVNLWHQDPGLTLVQKMPPNLAKWRIKVVMGP</sequence>
<keyword evidence="3" id="KW-0206">Cytoskeleton</keyword>
<evidence type="ECO:0000256" key="1">
    <source>
        <dbReference type="ARBA" id="ARBA00004245"/>
    </source>
</evidence>
<evidence type="ECO:0000259" key="5">
    <source>
        <dbReference type="Pfam" id="PF13925"/>
    </source>
</evidence>
<gene>
    <name evidence="6" type="primary">Katnbl1_0</name>
    <name evidence="6" type="ORF">N1851_022140</name>
</gene>
<evidence type="ECO:0000256" key="2">
    <source>
        <dbReference type="ARBA" id="ARBA00022490"/>
    </source>
</evidence>
<protein>
    <submittedName>
        <fullName evidence="6">KATNB1-like protein 1</fullName>
    </submittedName>
</protein>
<feature type="compositionally biased region" description="Basic and acidic residues" evidence="4">
    <location>
        <begin position="96"/>
        <end position="116"/>
    </location>
</feature>
<dbReference type="GO" id="GO:0005856">
    <property type="term" value="C:cytoskeleton"/>
    <property type="evidence" value="ECO:0007669"/>
    <property type="project" value="UniProtKB-SubCell"/>
</dbReference>
<dbReference type="PANTHER" id="PTHR14682:SF1">
    <property type="entry name" value="KATNB1-LIKE PROTEIN 1"/>
    <property type="match status" value="1"/>
</dbReference>
<proteinExistence type="predicted"/>
<dbReference type="Pfam" id="PF13925">
    <property type="entry name" value="Katanin_con80"/>
    <property type="match status" value="1"/>
</dbReference>
<reference evidence="6" key="1">
    <citation type="journal article" date="2023" name="Front. Mar. Sci.">
        <title>A new Merluccius polli reference genome to investigate the effects of global change in West African waters.</title>
        <authorList>
            <person name="Mateo J.L."/>
            <person name="Blanco-Fernandez C."/>
            <person name="Garcia-Vazquez E."/>
            <person name="Machado-Schiaffino G."/>
        </authorList>
    </citation>
    <scope>NUCLEOTIDE SEQUENCE</scope>
    <source>
        <strain evidence="6">C29</strain>
        <tissue evidence="6">Fin</tissue>
    </source>
</reference>